<dbReference type="InterPro" id="IPR039426">
    <property type="entry name" value="TonB-dep_rcpt-like"/>
</dbReference>
<keyword evidence="8 10" id="KW-0472">Membrane</keyword>
<dbReference type="InterPro" id="IPR037066">
    <property type="entry name" value="Plug_dom_sf"/>
</dbReference>
<dbReference type="InterPro" id="IPR036942">
    <property type="entry name" value="Beta-barrel_TonB_sf"/>
</dbReference>
<gene>
    <name evidence="13" type="ORF">JI741_25585</name>
</gene>
<evidence type="ECO:0000256" key="3">
    <source>
        <dbReference type="ARBA" id="ARBA00022452"/>
    </source>
</evidence>
<keyword evidence="7 11" id="KW-0798">TonB box</keyword>
<dbReference type="Proteomes" id="UP000613030">
    <property type="component" value="Unassembled WGS sequence"/>
</dbReference>
<keyword evidence="14" id="KW-1185">Reference proteome</keyword>
<keyword evidence="9 10" id="KW-0998">Cell outer membrane</keyword>
<evidence type="ECO:0000256" key="10">
    <source>
        <dbReference type="PROSITE-ProRule" id="PRU01360"/>
    </source>
</evidence>
<comment type="subcellular location">
    <subcellularLocation>
        <location evidence="1 10">Cell outer membrane</location>
        <topology evidence="1 10">Multi-pass membrane protein</topology>
    </subcellularLocation>
</comment>
<evidence type="ECO:0000313" key="14">
    <source>
        <dbReference type="Proteomes" id="UP000613030"/>
    </source>
</evidence>
<dbReference type="PROSITE" id="PS52016">
    <property type="entry name" value="TONB_DEPENDENT_REC_3"/>
    <property type="match status" value="1"/>
</dbReference>
<evidence type="ECO:0000259" key="12">
    <source>
        <dbReference type="SMART" id="SM00965"/>
    </source>
</evidence>
<evidence type="ECO:0000256" key="1">
    <source>
        <dbReference type="ARBA" id="ARBA00004571"/>
    </source>
</evidence>
<dbReference type="RefSeq" id="WP_202014365.1">
    <property type="nucleotide sequence ID" value="NZ_JAERRB010000011.1"/>
</dbReference>
<proteinExistence type="inferred from homology"/>
<evidence type="ECO:0000256" key="11">
    <source>
        <dbReference type="RuleBase" id="RU003357"/>
    </source>
</evidence>
<keyword evidence="5 10" id="KW-0812">Transmembrane</keyword>
<keyword evidence="4" id="KW-0410">Iron transport</keyword>
<dbReference type="Pfam" id="PF07660">
    <property type="entry name" value="STN"/>
    <property type="match status" value="1"/>
</dbReference>
<evidence type="ECO:0000256" key="6">
    <source>
        <dbReference type="ARBA" id="ARBA00023004"/>
    </source>
</evidence>
<evidence type="ECO:0000313" key="13">
    <source>
        <dbReference type="EMBL" id="MBL0744631.1"/>
    </source>
</evidence>
<feature type="domain" description="Secretin/TonB short N-terminal" evidence="12">
    <location>
        <begin position="72"/>
        <end position="123"/>
    </location>
</feature>
<dbReference type="InterPro" id="IPR000531">
    <property type="entry name" value="Beta-barrel_TonB"/>
</dbReference>
<keyword evidence="13" id="KW-0675">Receptor</keyword>
<dbReference type="NCBIfam" id="TIGR04056">
    <property type="entry name" value="OMP_RagA_SusC"/>
    <property type="match status" value="1"/>
</dbReference>
<dbReference type="Pfam" id="PF13715">
    <property type="entry name" value="CarbopepD_reg_2"/>
    <property type="match status" value="1"/>
</dbReference>
<dbReference type="InterPro" id="IPR023997">
    <property type="entry name" value="TonB-dep_OMP_SusC/RagA_CS"/>
</dbReference>
<sequence>MKKTLRYRFGLAKELRRPILIQSAMLALIFASLSLLPLQARDTARAGDKISVSFRETSLKEAFSVLETKTTYRFFYNHKVVDTSRKVTLSFSNSTIHTVLGELLKNTDLTYKIKGDQIVLKKRRNVESSTTAALFSTGEASEGSPGMADAAPESAVAEVVPAFSVSGNVKDEAGQPMPGVNVVEKGTANGTSTDTNGDYHLAVQDENATLVFTFIGYAPQEVAVSSRSVIAVSMALDMQSLQEIVVVGYGTQRKSDLTGAVSSVKADDIKKMPVATVDQALQGRASGVTVTANSGSPGASMQIRVRGIGTINNSSPLFVVDGYPVDNISFLNASDIASMEVLKDASATAIYGSRGANGVILITTRSGKKSDNTVISFDSYIGFSQMWRKPGLLNASQWGMLNTEAQNNAGNPIIFPELQNYQSLGKGTDWVDEVTRTAVTRNNNLSVSGGSDKVTYFISANNYKQEGIVNKTDFERTSVRINTSVKAKRWLTVGENLTLESSTRHKVNEDDEWSSVLIQASNIDPVTPVHNADGSFAATKYMDTSNPAAQIYYTNAFAKEFNVVGNVFGEVNLTKNLQFRSNLGLTYLFGKDQSFVPVYTVSTSQRNEISTLQNTSTTGTTWTWSNYFTYSKTFGQHDLSLLAGTEAYNTFVEYFDTRVTDLIDDQGQFRYVDNALNIYATSGGQPTDVKRISSLFGRFTYSYADKYLFTANIRRDGSSNFVAKRYGVFPSFSAGWQIGKENFMTGLGFLSSLKLRAGWGSIGNEKIPAFGYQNPGRLGQSYVFNNQILNGITFPNVANPNLHWETTNTTNIGLDGALFNDNLTFTAEYYIKRTKDMLVAIPPPSHTGIQDFPYQNVGVMENRGFELELNYASNTTGDFGYKIGGNFSMYKNKVINLGGLDQIEAAPLRNQGNVSVTKVGSPVAQFQGYKTDGLFQTEADVLAHVDNDGNLLQPDAAPGDIRYAKGDDGQLFFGTIGNPLPKFTYGFNATLNYKAFDLSVFFQGVYGNDVFNGTKVYTERPDAAYNLSTRMLNRWTGAGSTNDAHFPRLNAADANNNWFSDRYVEKGSYLRMKNIQLGYTLPKAFLEKIKVQTLRFYVSATNLFTVTKYTGFDPEIGTGYYGSLDLGIDRATYPQPRIVTGGVNLTF</sequence>
<dbReference type="InterPro" id="IPR012910">
    <property type="entry name" value="Plug_dom"/>
</dbReference>
<dbReference type="Gene3D" id="2.170.130.10">
    <property type="entry name" value="TonB-dependent receptor, plug domain"/>
    <property type="match status" value="1"/>
</dbReference>
<keyword evidence="3 10" id="KW-1134">Transmembrane beta strand</keyword>
<dbReference type="InterPro" id="IPR008969">
    <property type="entry name" value="CarboxyPept-like_regulatory"/>
</dbReference>
<dbReference type="EMBL" id="JAERRB010000011">
    <property type="protein sequence ID" value="MBL0744631.1"/>
    <property type="molecule type" value="Genomic_DNA"/>
</dbReference>
<name>A0ABS1KYS8_9BACT</name>
<dbReference type="Pfam" id="PF00593">
    <property type="entry name" value="TonB_dep_Rec_b-barrel"/>
    <property type="match status" value="1"/>
</dbReference>
<dbReference type="SMART" id="SM00965">
    <property type="entry name" value="STN"/>
    <property type="match status" value="1"/>
</dbReference>
<evidence type="ECO:0000256" key="5">
    <source>
        <dbReference type="ARBA" id="ARBA00022692"/>
    </source>
</evidence>
<organism evidence="13 14">
    <name type="scientific">Chryseolinea lacunae</name>
    <dbReference type="NCBI Taxonomy" id="2801331"/>
    <lineage>
        <taxon>Bacteria</taxon>
        <taxon>Pseudomonadati</taxon>
        <taxon>Bacteroidota</taxon>
        <taxon>Cytophagia</taxon>
        <taxon>Cytophagales</taxon>
        <taxon>Fulvivirgaceae</taxon>
        <taxon>Chryseolinea</taxon>
    </lineage>
</organism>
<evidence type="ECO:0000256" key="9">
    <source>
        <dbReference type="ARBA" id="ARBA00023237"/>
    </source>
</evidence>
<dbReference type="InterPro" id="IPR011662">
    <property type="entry name" value="Secretin/TonB_short_N"/>
</dbReference>
<dbReference type="InterPro" id="IPR023996">
    <property type="entry name" value="TonB-dep_OMP_SusC/RagA"/>
</dbReference>
<dbReference type="Pfam" id="PF07715">
    <property type="entry name" value="Plug"/>
    <property type="match status" value="1"/>
</dbReference>
<dbReference type="SUPFAM" id="SSF49464">
    <property type="entry name" value="Carboxypeptidase regulatory domain-like"/>
    <property type="match status" value="1"/>
</dbReference>
<reference evidence="13 14" key="1">
    <citation type="submission" date="2021-01" db="EMBL/GenBank/DDBJ databases">
        <title>Chryseolinea sp. Jin1 Genome sequencing and assembly.</title>
        <authorList>
            <person name="Kim I."/>
        </authorList>
    </citation>
    <scope>NUCLEOTIDE SEQUENCE [LARGE SCALE GENOMIC DNA]</scope>
    <source>
        <strain evidence="13 14">Jin1</strain>
    </source>
</reference>
<evidence type="ECO:0000256" key="7">
    <source>
        <dbReference type="ARBA" id="ARBA00023077"/>
    </source>
</evidence>
<dbReference type="Gene3D" id="3.55.50.30">
    <property type="match status" value="1"/>
</dbReference>
<dbReference type="Gene3D" id="2.40.170.20">
    <property type="entry name" value="TonB-dependent receptor, beta-barrel domain"/>
    <property type="match status" value="1"/>
</dbReference>
<dbReference type="SUPFAM" id="SSF56935">
    <property type="entry name" value="Porins"/>
    <property type="match status" value="1"/>
</dbReference>
<dbReference type="NCBIfam" id="TIGR04057">
    <property type="entry name" value="SusC_RagA_signa"/>
    <property type="match status" value="1"/>
</dbReference>
<keyword evidence="6" id="KW-0408">Iron</keyword>
<evidence type="ECO:0000256" key="4">
    <source>
        <dbReference type="ARBA" id="ARBA00022496"/>
    </source>
</evidence>
<keyword evidence="4" id="KW-0406">Ion transport</keyword>
<dbReference type="Gene3D" id="2.60.40.1120">
    <property type="entry name" value="Carboxypeptidase-like, regulatory domain"/>
    <property type="match status" value="1"/>
</dbReference>
<keyword evidence="2 10" id="KW-0813">Transport</keyword>
<evidence type="ECO:0000256" key="8">
    <source>
        <dbReference type="ARBA" id="ARBA00023136"/>
    </source>
</evidence>
<accession>A0ABS1KYS8</accession>
<protein>
    <submittedName>
        <fullName evidence="13">TonB-dependent receptor</fullName>
    </submittedName>
</protein>
<comment type="similarity">
    <text evidence="10 11">Belongs to the TonB-dependent receptor family.</text>
</comment>
<evidence type="ECO:0000256" key="2">
    <source>
        <dbReference type="ARBA" id="ARBA00022448"/>
    </source>
</evidence>
<comment type="caution">
    <text evidence="13">The sequence shown here is derived from an EMBL/GenBank/DDBJ whole genome shotgun (WGS) entry which is preliminary data.</text>
</comment>